<comment type="caution">
    <text evidence="1">The sequence shown here is derived from an EMBL/GenBank/DDBJ whole genome shotgun (WGS) entry which is preliminary data.</text>
</comment>
<protein>
    <submittedName>
        <fullName evidence="1">Uncharacterized protein</fullName>
    </submittedName>
</protein>
<dbReference type="AlphaFoldDB" id="A0AAV5ID82"/>
<sequence>MTRKWHEHLKLKSINKQIKLKISKPRGENSFIATKYTHQT</sequence>
<keyword evidence="2" id="KW-1185">Reference proteome</keyword>
<dbReference type="Proteomes" id="UP001054252">
    <property type="component" value="Unassembled WGS sequence"/>
</dbReference>
<evidence type="ECO:0000313" key="1">
    <source>
        <dbReference type="EMBL" id="GKU96136.1"/>
    </source>
</evidence>
<name>A0AAV5ID82_9ROSI</name>
<evidence type="ECO:0000313" key="2">
    <source>
        <dbReference type="Proteomes" id="UP001054252"/>
    </source>
</evidence>
<gene>
    <name evidence="1" type="ORF">SLEP1_g9406</name>
</gene>
<dbReference type="EMBL" id="BPVZ01000009">
    <property type="protein sequence ID" value="GKU96136.1"/>
    <property type="molecule type" value="Genomic_DNA"/>
</dbReference>
<organism evidence="1 2">
    <name type="scientific">Rubroshorea leprosula</name>
    <dbReference type="NCBI Taxonomy" id="152421"/>
    <lineage>
        <taxon>Eukaryota</taxon>
        <taxon>Viridiplantae</taxon>
        <taxon>Streptophyta</taxon>
        <taxon>Embryophyta</taxon>
        <taxon>Tracheophyta</taxon>
        <taxon>Spermatophyta</taxon>
        <taxon>Magnoliopsida</taxon>
        <taxon>eudicotyledons</taxon>
        <taxon>Gunneridae</taxon>
        <taxon>Pentapetalae</taxon>
        <taxon>rosids</taxon>
        <taxon>malvids</taxon>
        <taxon>Malvales</taxon>
        <taxon>Dipterocarpaceae</taxon>
        <taxon>Rubroshorea</taxon>
    </lineage>
</organism>
<proteinExistence type="predicted"/>
<accession>A0AAV5ID82</accession>
<reference evidence="1 2" key="1">
    <citation type="journal article" date="2021" name="Commun. Biol.">
        <title>The genome of Shorea leprosula (Dipterocarpaceae) highlights the ecological relevance of drought in aseasonal tropical rainforests.</title>
        <authorList>
            <person name="Ng K.K.S."/>
            <person name="Kobayashi M.J."/>
            <person name="Fawcett J.A."/>
            <person name="Hatakeyama M."/>
            <person name="Paape T."/>
            <person name="Ng C.H."/>
            <person name="Ang C.C."/>
            <person name="Tnah L.H."/>
            <person name="Lee C.T."/>
            <person name="Nishiyama T."/>
            <person name="Sese J."/>
            <person name="O'Brien M.J."/>
            <person name="Copetti D."/>
            <person name="Mohd Noor M.I."/>
            <person name="Ong R.C."/>
            <person name="Putra M."/>
            <person name="Sireger I.Z."/>
            <person name="Indrioko S."/>
            <person name="Kosugi Y."/>
            <person name="Izuno A."/>
            <person name="Isagi Y."/>
            <person name="Lee S.L."/>
            <person name="Shimizu K.K."/>
        </authorList>
    </citation>
    <scope>NUCLEOTIDE SEQUENCE [LARGE SCALE GENOMIC DNA]</scope>
    <source>
        <strain evidence="1">214</strain>
    </source>
</reference>